<dbReference type="EMBL" id="BMMM01000005">
    <property type="protein sequence ID" value="GGN63961.1"/>
    <property type="molecule type" value="Genomic_DNA"/>
</dbReference>
<comment type="caution">
    <text evidence="1">The sequence shown here is derived from an EMBL/GenBank/DDBJ whole genome shotgun (WGS) entry which is preliminary data.</text>
</comment>
<keyword evidence="2" id="KW-1185">Reference proteome</keyword>
<dbReference type="AlphaFoldDB" id="A0A917Y2V5"/>
<gene>
    <name evidence="1" type="ORF">GCM10011579_032860</name>
</gene>
<organism evidence="1 2">
    <name type="scientific">Streptomyces albiflavescens</name>
    <dbReference type="NCBI Taxonomy" id="1623582"/>
    <lineage>
        <taxon>Bacteria</taxon>
        <taxon>Bacillati</taxon>
        <taxon>Actinomycetota</taxon>
        <taxon>Actinomycetes</taxon>
        <taxon>Kitasatosporales</taxon>
        <taxon>Streptomycetaceae</taxon>
        <taxon>Streptomyces</taxon>
    </lineage>
</organism>
<evidence type="ECO:0000313" key="1">
    <source>
        <dbReference type="EMBL" id="GGN63961.1"/>
    </source>
</evidence>
<protein>
    <submittedName>
        <fullName evidence="1">Uncharacterized protein</fullName>
    </submittedName>
</protein>
<reference evidence="1 2" key="1">
    <citation type="journal article" date="2014" name="Int. J. Syst. Evol. Microbiol.">
        <title>Complete genome sequence of Corynebacterium casei LMG S-19264T (=DSM 44701T), isolated from a smear-ripened cheese.</title>
        <authorList>
            <consortium name="US DOE Joint Genome Institute (JGI-PGF)"/>
            <person name="Walter F."/>
            <person name="Albersmeier A."/>
            <person name="Kalinowski J."/>
            <person name="Ruckert C."/>
        </authorList>
    </citation>
    <scope>NUCLEOTIDE SEQUENCE [LARGE SCALE GENOMIC DNA]</scope>
    <source>
        <strain evidence="1 2">CGMCC 4.7111</strain>
    </source>
</reference>
<evidence type="ECO:0000313" key="2">
    <source>
        <dbReference type="Proteomes" id="UP000600365"/>
    </source>
</evidence>
<dbReference type="RefSeq" id="WP_189186734.1">
    <property type="nucleotide sequence ID" value="NZ_BMMM01000005.1"/>
</dbReference>
<accession>A0A917Y2V5</accession>
<name>A0A917Y2V5_9ACTN</name>
<sequence length="158" mass="17907">MRPDVLGIYLNDHLAGSTTGKLLSQHLAEEMRSTPHGSDLRRVADEVAEDRQHLLDVMSLLGVPARRHKFYAGWLAEKLRLLKLNGRIVRRSHLSTIIELETLRLGIEGKSLLWQTLLRLTPARGLDEARLKDLVRRAMDQAEMVEAARRGTVGVVFR</sequence>
<dbReference type="Proteomes" id="UP000600365">
    <property type="component" value="Unassembled WGS sequence"/>
</dbReference>
<proteinExistence type="predicted"/>